<sequence length="422" mass="45432">MNLFDTLNEAMTDEVVSKIAKLTDEEPTKTKKAIDGIFCTLIAGLVRRTGSTMSVNMLYNQVQKGNQGGELIGDVMSYLNKKDKLDAILKTGDALVSQVFPAYKSPLISMIGTYAGIKKNSSTMYSSLATPILIDAVSREINNNKMDVDALTTYLAEHHEPLFKKAPEELVEKMIPQLGLQELLSPKFSPTATKRVIAPKPASVKPKAVTGTPTSAPQVVEAEEEEEESNSSFPVKWLLIVLVVIAAGAGGYYYYENYYKPSQEGASQEETTVIGDSLATDTTNAIAVDSVAIKDSIKTAAASGSGALTKEVEPYLTDNTKPAGQVFTMKDVAFIKGSQALDDKSNAAITELAELLKKYPKMQVRIQGHSTDAVGIDNKAMATKRAFAIKKRLMAAGIIDTRIDAIGIQGGGDKADFKVVSK</sequence>
<organism evidence="4 5">
    <name type="scientific">Emticicia soli</name>
    <dbReference type="NCBI Taxonomy" id="2027878"/>
    <lineage>
        <taxon>Bacteria</taxon>
        <taxon>Pseudomonadati</taxon>
        <taxon>Bacteroidota</taxon>
        <taxon>Cytophagia</taxon>
        <taxon>Cytophagales</taxon>
        <taxon>Leadbetterellaceae</taxon>
        <taxon>Emticicia</taxon>
    </lineage>
</organism>
<proteinExistence type="predicted"/>
<dbReference type="RefSeq" id="WP_340236548.1">
    <property type="nucleotide sequence ID" value="NZ_JBBEWC010000006.1"/>
</dbReference>
<evidence type="ECO:0000256" key="2">
    <source>
        <dbReference type="SAM" id="MobiDB-lite"/>
    </source>
</evidence>
<name>A0ABW5J1K8_9BACT</name>
<dbReference type="SUPFAM" id="SSF103088">
    <property type="entry name" value="OmpA-like"/>
    <property type="match status" value="1"/>
</dbReference>
<accession>A0ABW5J1K8</accession>
<protein>
    <submittedName>
        <fullName evidence="4">DUF937 domain-containing protein</fullName>
    </submittedName>
</protein>
<evidence type="ECO:0000313" key="4">
    <source>
        <dbReference type="EMBL" id="MFD2519631.1"/>
    </source>
</evidence>
<dbReference type="PROSITE" id="PS51123">
    <property type="entry name" value="OMPA_2"/>
    <property type="match status" value="1"/>
</dbReference>
<reference evidence="5" key="1">
    <citation type="journal article" date="2019" name="Int. J. Syst. Evol. Microbiol.">
        <title>The Global Catalogue of Microorganisms (GCM) 10K type strain sequencing project: providing services to taxonomists for standard genome sequencing and annotation.</title>
        <authorList>
            <consortium name="The Broad Institute Genomics Platform"/>
            <consortium name="The Broad Institute Genome Sequencing Center for Infectious Disease"/>
            <person name="Wu L."/>
            <person name="Ma J."/>
        </authorList>
    </citation>
    <scope>NUCLEOTIDE SEQUENCE [LARGE SCALE GENOMIC DNA]</scope>
    <source>
        <strain evidence="5">KCTC 52344</strain>
    </source>
</reference>
<dbReference type="InterPro" id="IPR006665">
    <property type="entry name" value="OmpA-like"/>
</dbReference>
<dbReference type="EMBL" id="JBHULC010000003">
    <property type="protein sequence ID" value="MFD2519631.1"/>
    <property type="molecule type" value="Genomic_DNA"/>
</dbReference>
<dbReference type="Proteomes" id="UP001597510">
    <property type="component" value="Unassembled WGS sequence"/>
</dbReference>
<dbReference type="InterPro" id="IPR009282">
    <property type="entry name" value="DUF937"/>
</dbReference>
<dbReference type="Gene3D" id="3.30.1330.60">
    <property type="entry name" value="OmpA-like domain"/>
    <property type="match status" value="1"/>
</dbReference>
<feature type="domain" description="OmpA-like" evidence="3">
    <location>
        <begin position="321"/>
        <end position="422"/>
    </location>
</feature>
<dbReference type="InterPro" id="IPR036737">
    <property type="entry name" value="OmpA-like_sf"/>
</dbReference>
<feature type="region of interest" description="Disordered" evidence="2">
    <location>
        <begin position="203"/>
        <end position="227"/>
    </location>
</feature>
<dbReference type="Pfam" id="PF06078">
    <property type="entry name" value="DUF937"/>
    <property type="match status" value="1"/>
</dbReference>
<keyword evidence="5" id="KW-1185">Reference proteome</keyword>
<evidence type="ECO:0000259" key="3">
    <source>
        <dbReference type="PROSITE" id="PS51123"/>
    </source>
</evidence>
<comment type="caution">
    <text evidence="4">The sequence shown here is derived from an EMBL/GenBank/DDBJ whole genome shotgun (WGS) entry which is preliminary data.</text>
</comment>
<evidence type="ECO:0000313" key="5">
    <source>
        <dbReference type="Proteomes" id="UP001597510"/>
    </source>
</evidence>
<dbReference type="Pfam" id="PF00691">
    <property type="entry name" value="OmpA"/>
    <property type="match status" value="1"/>
</dbReference>
<keyword evidence="1" id="KW-0472">Membrane</keyword>
<gene>
    <name evidence="4" type="ORF">ACFSR2_01965</name>
</gene>
<evidence type="ECO:0000256" key="1">
    <source>
        <dbReference type="PROSITE-ProRule" id="PRU00473"/>
    </source>
</evidence>